<dbReference type="GO" id="GO:0003964">
    <property type="term" value="F:RNA-directed DNA polymerase activity"/>
    <property type="evidence" value="ECO:0007669"/>
    <property type="project" value="UniProtKB-KW"/>
</dbReference>
<gene>
    <name evidence="8" type="ORF">MTR67_011953</name>
</gene>
<dbReference type="GO" id="GO:0016787">
    <property type="term" value="F:hydrolase activity"/>
    <property type="evidence" value="ECO:0007669"/>
    <property type="project" value="UniProtKB-KW"/>
</dbReference>
<name>A0AAF0Q8Z1_SOLVR</name>
<keyword evidence="5" id="KW-0378">Hydrolase</keyword>
<evidence type="ECO:0000313" key="8">
    <source>
        <dbReference type="EMBL" id="WMV18568.1"/>
    </source>
</evidence>
<dbReference type="InterPro" id="IPR041373">
    <property type="entry name" value="RT_RNaseH"/>
</dbReference>
<evidence type="ECO:0000313" key="9">
    <source>
        <dbReference type="Proteomes" id="UP001234989"/>
    </source>
</evidence>
<keyword evidence="3" id="KW-0540">Nuclease</keyword>
<keyword evidence="4" id="KW-0255">Endonuclease</keyword>
<dbReference type="Proteomes" id="UP001234989">
    <property type="component" value="Chromosome 3"/>
</dbReference>
<dbReference type="EMBL" id="CP133614">
    <property type="protein sequence ID" value="WMV18568.1"/>
    <property type="molecule type" value="Genomic_DNA"/>
</dbReference>
<evidence type="ECO:0000256" key="4">
    <source>
        <dbReference type="ARBA" id="ARBA00022759"/>
    </source>
</evidence>
<keyword evidence="1" id="KW-0808">Transferase</keyword>
<dbReference type="InterPro" id="IPR043502">
    <property type="entry name" value="DNA/RNA_pol_sf"/>
</dbReference>
<reference evidence="8" key="1">
    <citation type="submission" date="2023-08" db="EMBL/GenBank/DDBJ databases">
        <title>A de novo genome assembly of Solanum verrucosum Schlechtendal, a Mexican diploid species geographically isolated from the other diploid A-genome species in potato relatives.</title>
        <authorList>
            <person name="Hosaka K."/>
        </authorList>
    </citation>
    <scope>NUCLEOTIDE SEQUENCE</scope>
    <source>
        <tissue evidence="8">Young leaves</tissue>
    </source>
</reference>
<evidence type="ECO:0000256" key="5">
    <source>
        <dbReference type="ARBA" id="ARBA00022801"/>
    </source>
</evidence>
<keyword evidence="9" id="KW-1185">Reference proteome</keyword>
<evidence type="ECO:0000256" key="6">
    <source>
        <dbReference type="ARBA" id="ARBA00022918"/>
    </source>
</evidence>
<accession>A0AAF0Q8Z1</accession>
<keyword evidence="2" id="KW-0548">Nucleotidyltransferase</keyword>
<evidence type="ECO:0000256" key="1">
    <source>
        <dbReference type="ARBA" id="ARBA00022679"/>
    </source>
</evidence>
<protein>
    <recommendedName>
        <fullName evidence="7">Reverse transcriptase RNase H-like domain-containing protein</fullName>
    </recommendedName>
</protein>
<proteinExistence type="predicted"/>
<dbReference type="SUPFAM" id="SSF56672">
    <property type="entry name" value="DNA/RNA polymerases"/>
    <property type="match status" value="1"/>
</dbReference>
<feature type="domain" description="Reverse transcriptase RNase H-like" evidence="7">
    <location>
        <begin position="2"/>
        <end position="50"/>
    </location>
</feature>
<dbReference type="Pfam" id="PF17917">
    <property type="entry name" value="RT_RNaseH"/>
    <property type="match status" value="1"/>
</dbReference>
<keyword evidence="6" id="KW-0695">RNA-directed DNA polymerase</keyword>
<dbReference type="AlphaFoldDB" id="A0AAF0Q8Z1"/>
<sequence>MVVFALNIWRQYLYDVHVNVFTDNKCLQYVFKKNDLNLPQHRWQELLKDYDNSVLDYPENIYVVADALCQLSMNSVAHVEKGKKQLVCAVHRLARLRVCLVNSIEGDVTVHNGSESSYVFDVKDNKGLDPIFVEVKEVVLKRSVEDFSKRGDHVL</sequence>
<evidence type="ECO:0000256" key="2">
    <source>
        <dbReference type="ARBA" id="ARBA00022695"/>
    </source>
</evidence>
<dbReference type="GO" id="GO:0004519">
    <property type="term" value="F:endonuclease activity"/>
    <property type="evidence" value="ECO:0007669"/>
    <property type="project" value="UniProtKB-KW"/>
</dbReference>
<organism evidence="8 9">
    <name type="scientific">Solanum verrucosum</name>
    <dbReference type="NCBI Taxonomy" id="315347"/>
    <lineage>
        <taxon>Eukaryota</taxon>
        <taxon>Viridiplantae</taxon>
        <taxon>Streptophyta</taxon>
        <taxon>Embryophyta</taxon>
        <taxon>Tracheophyta</taxon>
        <taxon>Spermatophyta</taxon>
        <taxon>Magnoliopsida</taxon>
        <taxon>eudicotyledons</taxon>
        <taxon>Gunneridae</taxon>
        <taxon>Pentapetalae</taxon>
        <taxon>asterids</taxon>
        <taxon>lamiids</taxon>
        <taxon>Solanales</taxon>
        <taxon>Solanaceae</taxon>
        <taxon>Solanoideae</taxon>
        <taxon>Solaneae</taxon>
        <taxon>Solanum</taxon>
    </lineage>
</organism>
<evidence type="ECO:0000256" key="3">
    <source>
        <dbReference type="ARBA" id="ARBA00022722"/>
    </source>
</evidence>
<evidence type="ECO:0000259" key="7">
    <source>
        <dbReference type="Pfam" id="PF17917"/>
    </source>
</evidence>